<feature type="transmembrane region" description="Helical" evidence="5">
    <location>
        <begin position="309"/>
        <end position="332"/>
    </location>
</feature>
<dbReference type="Pfam" id="PF12698">
    <property type="entry name" value="ABC2_membrane_3"/>
    <property type="match status" value="1"/>
</dbReference>
<evidence type="ECO:0000313" key="7">
    <source>
        <dbReference type="EMBL" id="HGI44191.1"/>
    </source>
</evidence>
<feature type="domain" description="ABC-2 type transporter transmembrane" evidence="6">
    <location>
        <begin position="23"/>
        <end position="416"/>
    </location>
</feature>
<evidence type="ECO:0000256" key="3">
    <source>
        <dbReference type="ARBA" id="ARBA00022989"/>
    </source>
</evidence>
<evidence type="ECO:0000256" key="1">
    <source>
        <dbReference type="ARBA" id="ARBA00004141"/>
    </source>
</evidence>
<keyword evidence="3 5" id="KW-1133">Transmembrane helix</keyword>
<evidence type="ECO:0000256" key="4">
    <source>
        <dbReference type="ARBA" id="ARBA00023136"/>
    </source>
</evidence>
<dbReference type="GO" id="GO:0140359">
    <property type="term" value="F:ABC-type transporter activity"/>
    <property type="evidence" value="ECO:0007669"/>
    <property type="project" value="InterPro"/>
</dbReference>
<feature type="transmembrane region" description="Helical" evidence="5">
    <location>
        <begin position="339"/>
        <end position="360"/>
    </location>
</feature>
<dbReference type="PANTHER" id="PTHR43471">
    <property type="entry name" value="ABC TRANSPORTER PERMEASE"/>
    <property type="match status" value="1"/>
</dbReference>
<name>A0A7C4FFL6_THEPE</name>
<evidence type="ECO:0000256" key="2">
    <source>
        <dbReference type="ARBA" id="ARBA00022692"/>
    </source>
</evidence>
<dbReference type="GO" id="GO:0016020">
    <property type="term" value="C:membrane"/>
    <property type="evidence" value="ECO:0007669"/>
    <property type="project" value="UniProtKB-SubCell"/>
</dbReference>
<accession>A0A7C4FFL6</accession>
<proteinExistence type="predicted"/>
<evidence type="ECO:0000259" key="6">
    <source>
        <dbReference type="Pfam" id="PF12698"/>
    </source>
</evidence>
<reference evidence="7" key="1">
    <citation type="journal article" date="2020" name="mSystems">
        <title>Genome- and Community-Level Interaction Insights into Carbon Utilization and Element Cycling Functions of Hydrothermarchaeota in Hydrothermal Sediment.</title>
        <authorList>
            <person name="Zhou Z."/>
            <person name="Liu Y."/>
            <person name="Xu W."/>
            <person name="Pan J."/>
            <person name="Luo Z.H."/>
            <person name="Li M."/>
        </authorList>
    </citation>
    <scope>NUCLEOTIDE SEQUENCE [LARGE SCALE GENOMIC DNA]</scope>
    <source>
        <strain evidence="7">SpSt-735</strain>
    </source>
</reference>
<keyword evidence="4 5" id="KW-0472">Membrane</keyword>
<organism evidence="7">
    <name type="scientific">Thermofilum pendens</name>
    <dbReference type="NCBI Taxonomy" id="2269"/>
    <lineage>
        <taxon>Archaea</taxon>
        <taxon>Thermoproteota</taxon>
        <taxon>Thermoprotei</taxon>
        <taxon>Thermofilales</taxon>
        <taxon>Thermofilaceae</taxon>
        <taxon>Thermofilum</taxon>
    </lineage>
</organism>
<gene>
    <name evidence="7" type="ORF">ENV17_07390</name>
</gene>
<keyword evidence="2 5" id="KW-0812">Transmembrane</keyword>
<dbReference type="EMBL" id="DTFI01000208">
    <property type="protein sequence ID" value="HGI44191.1"/>
    <property type="molecule type" value="Genomic_DNA"/>
</dbReference>
<dbReference type="AlphaFoldDB" id="A0A7C4FFL6"/>
<feature type="transmembrane region" description="Helical" evidence="5">
    <location>
        <begin position="247"/>
        <end position="274"/>
    </location>
</feature>
<dbReference type="InterPro" id="IPR013525">
    <property type="entry name" value="ABC2_TM"/>
</dbReference>
<comment type="caution">
    <text evidence="7">The sequence shown here is derived from an EMBL/GenBank/DDBJ whole genome shotgun (WGS) entry which is preliminary data.</text>
</comment>
<feature type="transmembrane region" description="Helical" evidence="5">
    <location>
        <begin position="20"/>
        <end position="39"/>
    </location>
</feature>
<comment type="subcellular location">
    <subcellularLocation>
        <location evidence="1">Membrane</location>
        <topology evidence="1">Multi-pass membrane protein</topology>
    </subcellularLocation>
</comment>
<feature type="transmembrane region" description="Helical" evidence="5">
    <location>
        <begin position="399"/>
        <end position="420"/>
    </location>
</feature>
<dbReference type="Gene3D" id="3.40.1710.10">
    <property type="entry name" value="abc type-2 transporter like domain"/>
    <property type="match status" value="1"/>
</dbReference>
<dbReference type="PANTHER" id="PTHR43471:SF3">
    <property type="entry name" value="ABC TRANSPORTER PERMEASE PROTEIN NATB"/>
    <property type="match status" value="1"/>
</dbReference>
<evidence type="ECO:0000256" key="5">
    <source>
        <dbReference type="SAM" id="Phobius"/>
    </source>
</evidence>
<feature type="transmembrane region" description="Helical" evidence="5">
    <location>
        <begin position="189"/>
        <end position="210"/>
    </location>
</feature>
<protein>
    <submittedName>
        <fullName evidence="7">ABC transporter permease</fullName>
    </submittedName>
</protein>
<sequence>MIRPLIAKEVKDLLRDPRVILPFIIGALVMPVVGLALMIPMRAGIEQAIAGARAVGLVDLDGSTYSSQLAEWLSSKGLVVVVLEPGPPGQLAEQAASRGLSLVLIVPKGFGESLERKQPANITVLDMVREISFFGAAGSELVLRLVEEYTLTALTRDTPLTPEVVRNPLRRSVHTYLLSKGVQLPGDPASYIALALAALLVPLLIIGLALTPMQMAATSMAVENEERTLETLLTLPVRPRDILLAKLLGMFAVALLGSLLEIAGLLAYFFIIFLQMPLAGELRQPTEAAQLFGAHLGVLQGFIDPSGVAFLGVSILLSLFFFAALGVIVGALSRDVRIASTLTAPLGFLAVIPSYAIVFMSSDIMGPALRTAFYIIPLTQPVIAAKDLVSSTLPPEAPLYLVSSLFFTLGLLWLASKVFAFESLARLQRSFEALAEKLSRRKPPAA</sequence>